<dbReference type="Proteomes" id="UP001079672">
    <property type="component" value="Unassembled WGS sequence"/>
</dbReference>
<dbReference type="InterPro" id="IPR011042">
    <property type="entry name" value="6-blade_b-propeller_TolB-like"/>
</dbReference>
<evidence type="ECO:0000313" key="9">
    <source>
        <dbReference type="Proteomes" id="UP000284614"/>
    </source>
</evidence>
<reference evidence="8 9" key="3">
    <citation type="submission" date="2018-08" db="EMBL/GenBank/DDBJ databases">
        <title>A genome reference for cultivated species of the human gut microbiota.</title>
        <authorList>
            <person name="Zou Y."/>
            <person name="Xue W."/>
            <person name="Luo G."/>
        </authorList>
    </citation>
    <scope>NUCLEOTIDE SEQUENCE [LARGE SCALE GENOMIC DNA]</scope>
    <source>
        <strain evidence="6 8">AM18-6</strain>
        <strain evidence="5 9">OF01-1</strain>
    </source>
</reference>
<evidence type="ECO:0000313" key="6">
    <source>
        <dbReference type="EMBL" id="RHH12023.1"/>
    </source>
</evidence>
<dbReference type="RefSeq" id="WP_005811797.1">
    <property type="nucleotide sequence ID" value="NZ_CABJEQ010000025.1"/>
</dbReference>
<dbReference type="Proteomes" id="UP001075704">
    <property type="component" value="Unassembled WGS sequence"/>
</dbReference>
<evidence type="ECO:0000313" key="5">
    <source>
        <dbReference type="EMBL" id="RGY65487.1"/>
    </source>
</evidence>
<evidence type="ECO:0000313" key="4">
    <source>
        <dbReference type="EMBL" id="QCQ44040.1"/>
    </source>
</evidence>
<dbReference type="EMBL" id="JAPTZU010000007">
    <property type="protein sequence ID" value="MCZ2688521.1"/>
    <property type="molecule type" value="Genomic_DNA"/>
</dbReference>
<dbReference type="EMBL" id="QRJE01000013">
    <property type="protein sequence ID" value="RHH12023.1"/>
    <property type="molecule type" value="Genomic_DNA"/>
</dbReference>
<evidence type="ECO:0000313" key="3">
    <source>
        <dbReference type="EMBL" id="MCZ2688521.1"/>
    </source>
</evidence>
<evidence type="ECO:0000313" key="2">
    <source>
        <dbReference type="EMBL" id="MCZ2656334.1"/>
    </source>
</evidence>
<organism evidence="1">
    <name type="scientific">Bacteroides fragilis</name>
    <dbReference type="NCBI Taxonomy" id="817"/>
    <lineage>
        <taxon>Bacteria</taxon>
        <taxon>Pseudomonadati</taxon>
        <taxon>Bacteroidota</taxon>
        <taxon>Bacteroidia</taxon>
        <taxon>Bacteroidales</taxon>
        <taxon>Bacteroidaceae</taxon>
        <taxon>Bacteroides</taxon>
    </lineage>
</organism>
<protein>
    <submittedName>
        <fullName evidence="2">6-bladed beta-propeller</fullName>
    </submittedName>
</protein>
<reference evidence="1" key="2">
    <citation type="submission" date="2014-07" db="EMBL/GenBank/DDBJ databases">
        <title>Genetics and epidemiology of antimicrobial resistance in B. fragilis group.</title>
        <authorList>
            <person name="Sydenham T.V."/>
            <person name="Hasman H."/>
            <person name="Kemp M."/>
            <person name="Justesen U.S."/>
        </authorList>
    </citation>
    <scope>NUCLEOTIDE SEQUENCE [LARGE SCALE GENOMIC DNA]</scope>
    <source>
        <strain evidence="1">DCMOUH0018B</strain>
    </source>
</reference>
<accession>A0A0I9UR87</accession>
<gene>
    <name evidence="6" type="ORF">DW228_09575</name>
    <name evidence="5" type="ORF">DXA27_19765</name>
    <name evidence="4" type="ORF">EC80_003815</name>
    <name evidence="1" type="ORF">EE52_0211160</name>
    <name evidence="2" type="ORF">O1422_19500</name>
    <name evidence="3" type="ORF">O1433_13540</name>
</gene>
<dbReference type="Proteomes" id="UP000266644">
    <property type="component" value="Unassembled WGS sequence"/>
</dbReference>
<dbReference type="AlphaFoldDB" id="A0A0I9UR87"/>
<dbReference type="EMBL" id="CP036546">
    <property type="protein sequence ID" value="QCQ44040.1"/>
    <property type="molecule type" value="Genomic_DNA"/>
</dbReference>
<evidence type="ECO:0000313" key="7">
    <source>
        <dbReference type="Proteomes" id="UP000036847"/>
    </source>
</evidence>
<evidence type="ECO:0000313" key="8">
    <source>
        <dbReference type="Proteomes" id="UP000266644"/>
    </source>
</evidence>
<dbReference type="EMBL" id="JMZZ02000108">
    <property type="protein sequence ID" value="KFX74774.1"/>
    <property type="molecule type" value="Genomic_DNA"/>
</dbReference>
<dbReference type="OrthoDB" id="819585at2"/>
<dbReference type="Proteomes" id="UP000284614">
    <property type="component" value="Unassembled WGS sequence"/>
</dbReference>
<dbReference type="SUPFAM" id="SSF63825">
    <property type="entry name" value="YWTD domain"/>
    <property type="match status" value="1"/>
</dbReference>
<dbReference type="Pfam" id="PF17170">
    <property type="entry name" value="DUF5128"/>
    <property type="match status" value="1"/>
</dbReference>
<dbReference type="EMBL" id="QSDG01000023">
    <property type="protein sequence ID" value="RGY65487.1"/>
    <property type="molecule type" value="Genomic_DNA"/>
</dbReference>
<evidence type="ECO:0000313" key="1">
    <source>
        <dbReference type="EMBL" id="KFX74774.1"/>
    </source>
</evidence>
<reference evidence="1" key="1">
    <citation type="book" date="2014" name="THE 24TH EUROPEAN CONGRESS OF CLINICAL MICROBIOLOGY AND INFECTIOUS DISEASES" publisher="ECCMID 2014" city="Barcelona, Spain">
        <title>Identification of resistance genes in three multidrug-resistant Bacteroides fragilis isolates by whole genome sequencing.</title>
        <editorList>
            <person name="Unknown"/>
            <person name="A."/>
        </editorList>
        <authorList>
            <person name="Sydenham T.V."/>
            <person name="Hasman H."/>
            <person name="Wang M."/>
            <person name="Soki J."/>
            <person name="Nagy E."/>
            <person name="Justesen U.S."/>
        </authorList>
    </citation>
    <scope>NUCLEOTIDE SEQUENCE</scope>
    <source>
        <strain evidence="1">DCMOUH0018B</strain>
        <strain evidence="4">DCMSKEJBY0001B</strain>
    </source>
</reference>
<dbReference type="PATRIC" id="fig|817.51.peg.3910"/>
<dbReference type="EMBL" id="JAPUAC010000020">
    <property type="protein sequence ID" value="MCZ2656334.1"/>
    <property type="molecule type" value="Genomic_DNA"/>
</dbReference>
<sequence>MRRVEIIMSLFLMMGLLGCVEKEEKTNVITVDVTTTYPKKELVLQDLMDVEYIPLETNDEFITQGSVMAIGEKYILVKNWSHDGNIFVFDRKTGKGIRKINRKGQGDGEYSFINGIILDEDNNEMFVNCASTKKIYVYDLSGNFKRDFKHVEGGEYLEVFNYDKNNLICYDMSLYYKEGQPREENRSYHLIISKQDGSVTQKIYIPFDVIKTPVVQKGGAVAMTSIRSIIPYRKEWLLVETSSDTVYNYVPEKNQLNPFLIKSPTRDLEILLTMGVVTDRYCFMHTVKKDFDFTTGRGFLITDLMYDKQENAVFEANVLNGDFVEKQNVDMLSDPMNGDEIVAIQPLAANKIVDAYKNDGLKGKLKEIAAGLDEESNPVIMLVKNRE</sequence>
<name>A0A0I9UR87_BACFG</name>
<dbReference type="PROSITE" id="PS51257">
    <property type="entry name" value="PROKAR_LIPOPROTEIN"/>
    <property type="match status" value="1"/>
</dbReference>
<dbReference type="Proteomes" id="UP000036847">
    <property type="component" value="Chromosome"/>
</dbReference>
<dbReference type="Gene3D" id="2.120.10.30">
    <property type="entry name" value="TolB, C-terminal domain"/>
    <property type="match status" value="1"/>
</dbReference>
<proteinExistence type="predicted"/>
<reference evidence="4 7" key="4">
    <citation type="submission" date="2019-03" db="EMBL/GenBank/DDBJ databases">
        <title>Complete genome assembly of MDR B. fragilis.</title>
        <authorList>
            <person name="Sydenham T.V."/>
            <person name="Hasman H."/>
            <person name="Justesen U.S."/>
        </authorList>
    </citation>
    <scope>NUCLEOTIDE SEQUENCE [LARGE SCALE GENOMIC DNA]</scope>
    <source>
        <strain evidence="4 7">DCMSKEJBY0001B</strain>
    </source>
</reference>
<reference evidence="2" key="5">
    <citation type="submission" date="2022-12" db="EMBL/GenBank/DDBJ databases">
        <title>Development of a Multilocus Sequence Typing Scheme for Bacteroides fragilis Based on Whole Genome Sequencing Data and Clinical Application.</title>
        <authorList>
            <person name="Nielsen F.D."/>
            <person name="Justesen U.S."/>
        </authorList>
    </citation>
    <scope>NUCLEOTIDE SEQUENCE</scope>
    <source>
        <strain evidence="3">BF_AM_ODE_DK_2015_4</strain>
        <strain evidence="2">BF_BC_ODE_DK_2015_2</strain>
    </source>
</reference>